<sequence length="347" mass="37828">MGVLGQSWSGARRMGVMAMTGVLAAGLTTSAGSPRVASAEPARPALASVGAPRTNAVELLRVMPLGDSITKGTGAPSGNSYRKALADRLLKGGVQINFVGSQRNGVGSDNNHEGHGGWNIDELSAQLDGWLAAARPDVVLMHVGTNSVKEGHNPNAIARKLSAMIDKVRAARPEAYIFVAQIAMSRVPREAADGRVYNGLIPKLVAEKRDDRIKVVDQSSVSGIDLHDLRHPNEFGYSKMAWNWYRAMAPVLGASGFTGNNPYRMQNTVRCLLRKVNVGGRSDHHTECRTWRLRTTTVQVNGVNRRVRAWLTLRDVPQTYRVRVDGKLETRTRVVRRWTGPGNLLDV</sequence>
<dbReference type="GO" id="GO:0004622">
    <property type="term" value="F:phosphatidylcholine lysophospholipase activity"/>
    <property type="evidence" value="ECO:0007669"/>
    <property type="project" value="TreeGrafter"/>
</dbReference>
<evidence type="ECO:0000259" key="1">
    <source>
        <dbReference type="Pfam" id="PF13472"/>
    </source>
</evidence>
<dbReference type="RefSeq" id="WP_084556131.1">
    <property type="nucleotide sequence ID" value="NZ_MEIA01000016.1"/>
</dbReference>
<dbReference type="AlphaFoldDB" id="A0A1K0FRU0"/>
<dbReference type="InterPro" id="IPR051532">
    <property type="entry name" value="Ester_Hydrolysis_Enzymes"/>
</dbReference>
<dbReference type="PANTHER" id="PTHR30383">
    <property type="entry name" value="THIOESTERASE 1/PROTEASE 1/LYSOPHOSPHOLIPASE L1"/>
    <property type="match status" value="1"/>
</dbReference>
<dbReference type="Pfam" id="PF13472">
    <property type="entry name" value="Lipase_GDSL_2"/>
    <property type="match status" value="1"/>
</dbReference>
<name>A0A1K0FRU0_9ACTN</name>
<proteinExistence type="predicted"/>
<feature type="domain" description="SGNH hydrolase-type esterase" evidence="1">
    <location>
        <begin position="65"/>
        <end position="237"/>
    </location>
</feature>
<dbReference type="EMBL" id="MEIA01000016">
    <property type="protein sequence ID" value="OJF15505.1"/>
    <property type="molecule type" value="Genomic_DNA"/>
</dbReference>
<keyword evidence="3" id="KW-1185">Reference proteome</keyword>
<dbReference type="Gene3D" id="3.40.50.1110">
    <property type="entry name" value="SGNH hydrolase"/>
    <property type="match status" value="1"/>
</dbReference>
<dbReference type="CDD" id="cd01833">
    <property type="entry name" value="XynB_like"/>
    <property type="match status" value="1"/>
</dbReference>
<dbReference type="InterPro" id="IPR036514">
    <property type="entry name" value="SGNH_hydro_sf"/>
</dbReference>
<dbReference type="SUPFAM" id="SSF52266">
    <property type="entry name" value="SGNH hydrolase"/>
    <property type="match status" value="1"/>
</dbReference>
<comment type="caution">
    <text evidence="2">The sequence shown here is derived from an EMBL/GenBank/DDBJ whole genome shotgun (WGS) entry which is preliminary data.</text>
</comment>
<dbReference type="Proteomes" id="UP000182486">
    <property type="component" value="Unassembled WGS sequence"/>
</dbReference>
<gene>
    <name evidence="2" type="ORF">BG844_03955</name>
</gene>
<reference evidence="2 3" key="1">
    <citation type="submission" date="2016-09" db="EMBL/GenBank/DDBJ databases">
        <title>Couchioplanes caeruleus draft genome sequence.</title>
        <authorList>
            <person name="Sheehan J."/>
            <person name="Caffrey P."/>
        </authorList>
    </citation>
    <scope>NUCLEOTIDE SEQUENCE [LARGE SCALE GENOMIC DNA]</scope>
    <source>
        <strain evidence="2 3">DSM 43634</strain>
    </source>
</reference>
<evidence type="ECO:0000313" key="3">
    <source>
        <dbReference type="Proteomes" id="UP000182486"/>
    </source>
</evidence>
<evidence type="ECO:0000313" key="2">
    <source>
        <dbReference type="EMBL" id="OJF15505.1"/>
    </source>
</evidence>
<accession>A0A1K0FRU0</accession>
<organism evidence="2 3">
    <name type="scientific">Couchioplanes caeruleus subsp. caeruleus</name>
    <dbReference type="NCBI Taxonomy" id="56427"/>
    <lineage>
        <taxon>Bacteria</taxon>
        <taxon>Bacillati</taxon>
        <taxon>Actinomycetota</taxon>
        <taxon>Actinomycetes</taxon>
        <taxon>Micromonosporales</taxon>
        <taxon>Micromonosporaceae</taxon>
        <taxon>Couchioplanes</taxon>
    </lineage>
</organism>
<protein>
    <recommendedName>
        <fullName evidence="1">SGNH hydrolase-type esterase domain-containing protein</fullName>
    </recommendedName>
</protein>
<dbReference type="InterPro" id="IPR013830">
    <property type="entry name" value="SGNH_hydro"/>
</dbReference>
<dbReference type="PANTHER" id="PTHR30383:SF5">
    <property type="entry name" value="SGNH HYDROLASE-TYPE ESTERASE DOMAIN-CONTAINING PROTEIN"/>
    <property type="match status" value="1"/>
</dbReference>